<dbReference type="SUPFAM" id="SSF51182">
    <property type="entry name" value="RmlC-like cupins"/>
    <property type="match status" value="1"/>
</dbReference>
<dbReference type="InterPro" id="IPR011051">
    <property type="entry name" value="RmlC_Cupin_sf"/>
</dbReference>
<sequence length="93" mass="10612">MEYIKQFENDRVNVFRIRIMPQEQTELHYDVYSHIVIALNGGTIMRNEADGSTTYVEFPTGKALFRAAESPDKIHSSVNISSAPIELIIIELK</sequence>
<comment type="caution">
    <text evidence="1">The sequence shown here is derived from an EMBL/GenBank/DDBJ whole genome shotgun (WGS) entry which is preliminary data.</text>
</comment>
<evidence type="ECO:0000313" key="2">
    <source>
        <dbReference type="Proteomes" id="UP000032214"/>
    </source>
</evidence>
<evidence type="ECO:0000313" key="1">
    <source>
        <dbReference type="EMBL" id="KIX85068.1"/>
    </source>
</evidence>
<name>A0A0D2JL13_9BACT</name>
<keyword evidence="2" id="KW-1185">Reference proteome</keyword>
<accession>A0A0D2JL13</accession>
<dbReference type="STRING" id="1306947.J120_03965"/>
<dbReference type="AlphaFoldDB" id="A0A0D2JL13"/>
<dbReference type="Gene3D" id="2.60.120.10">
    <property type="entry name" value="Jelly Rolls"/>
    <property type="match status" value="1"/>
</dbReference>
<proteinExistence type="predicted"/>
<organism evidence="1 2">
    <name type="scientific">candidate division TM6 bacterium JCVI TM6SC1</name>
    <dbReference type="NCBI Taxonomy" id="1306947"/>
    <lineage>
        <taxon>Bacteria</taxon>
        <taxon>Candidatus Babelota</taxon>
        <taxon>Vermiphilus</taxon>
    </lineage>
</organism>
<dbReference type="Proteomes" id="UP000032214">
    <property type="component" value="Unassembled WGS sequence"/>
</dbReference>
<reference evidence="1 2" key="1">
    <citation type="journal article" date="2013" name="Proc. Natl. Acad. Sci. U.S.A.">
        <title>Candidate phylum TM6 genome recovered from a hospital sink biofilm provides genomic insights into this uncultivated phylum.</title>
        <authorList>
            <person name="McLean J.S."/>
            <person name="Lombardo M.J."/>
            <person name="Badger J.H."/>
            <person name="Edlund A."/>
            <person name="Novotny M."/>
            <person name="Yee-Greenbaum J."/>
            <person name="Vyahhi N."/>
            <person name="Hall A.P."/>
            <person name="Yang Y."/>
            <person name="Dupont C.L."/>
            <person name="Ziegler M.G."/>
            <person name="Chitsaz H."/>
            <person name="Allen A.E."/>
            <person name="Yooseph S."/>
            <person name="Tesler G."/>
            <person name="Pevzner P.A."/>
            <person name="Friedman R.M."/>
            <person name="Nealson K.H."/>
            <person name="Venter J.C."/>
            <person name="Lasken R.S."/>
        </authorList>
    </citation>
    <scope>NUCLEOTIDE SEQUENCE [LARGE SCALE GENOMIC DNA]</scope>
    <source>
        <strain evidence="1 2">TM6SC1</strain>
    </source>
</reference>
<protein>
    <submittedName>
        <fullName evidence="1">Uncharacterized protein</fullName>
    </submittedName>
</protein>
<dbReference type="InterPro" id="IPR014710">
    <property type="entry name" value="RmlC-like_jellyroll"/>
</dbReference>
<dbReference type="EMBL" id="ARQD01000003">
    <property type="protein sequence ID" value="KIX85068.1"/>
    <property type="molecule type" value="Genomic_DNA"/>
</dbReference>
<gene>
    <name evidence="1" type="ORF">J120_03965</name>
</gene>